<dbReference type="Pfam" id="PF19552">
    <property type="entry name" value="DUF6075"/>
    <property type="match status" value="1"/>
</dbReference>
<evidence type="ECO:0000313" key="1">
    <source>
        <dbReference type="EMBL" id="TFE88283.1"/>
    </source>
</evidence>
<dbReference type="RefSeq" id="WP_021877429.1">
    <property type="nucleotide sequence ID" value="NZ_MYFO02000004.1"/>
</dbReference>
<dbReference type="OrthoDB" id="9800530at2"/>
<gene>
    <name evidence="1" type="ORF">B5M42_10160</name>
</gene>
<keyword evidence="2" id="KW-1185">Reference proteome</keyword>
<comment type="caution">
    <text evidence="1">The sequence shown here is derived from an EMBL/GenBank/DDBJ whole genome shotgun (WGS) entry which is preliminary data.</text>
</comment>
<evidence type="ECO:0000313" key="2">
    <source>
        <dbReference type="Proteomes" id="UP000298246"/>
    </source>
</evidence>
<dbReference type="AlphaFoldDB" id="A0A4Y8Q5B7"/>
<dbReference type="Proteomes" id="UP000298246">
    <property type="component" value="Unassembled WGS sequence"/>
</dbReference>
<reference evidence="1 2" key="1">
    <citation type="submission" date="2017-03" db="EMBL/GenBank/DDBJ databases">
        <title>Isolation of Levoglucosan Utilizing Bacteria.</title>
        <authorList>
            <person name="Arya A.S."/>
        </authorList>
    </citation>
    <scope>NUCLEOTIDE SEQUENCE [LARGE SCALE GENOMIC DNA]</scope>
    <source>
        <strain evidence="1 2">MEC069</strain>
    </source>
</reference>
<dbReference type="InterPro" id="IPR045721">
    <property type="entry name" value="DUF6075"/>
</dbReference>
<sequence length="135" mass="16030">MNPIRFRDAEHESFYYRMLDERKCSDGYHRALFYTLGISRDTRSHIRDLFDFSNGGIKPGGLAASWQTGSSIRVCRLAFNLWNGWTEKGGERYSTPHELFDCSYAPYFFEAIQLRYPDYCRSQEKNFKRLNEQVR</sequence>
<protein>
    <submittedName>
        <fullName evidence="1">Uncharacterized protein</fullName>
    </submittedName>
</protein>
<organism evidence="1 2">
    <name type="scientific">Paenibacillus athensensis</name>
    <dbReference type="NCBI Taxonomy" id="1967502"/>
    <lineage>
        <taxon>Bacteria</taxon>
        <taxon>Bacillati</taxon>
        <taxon>Bacillota</taxon>
        <taxon>Bacilli</taxon>
        <taxon>Bacillales</taxon>
        <taxon>Paenibacillaceae</taxon>
        <taxon>Paenibacillus</taxon>
    </lineage>
</organism>
<name>A0A4Y8Q5B7_9BACL</name>
<accession>A0A4Y8Q5B7</accession>
<proteinExistence type="predicted"/>
<dbReference type="EMBL" id="MYFO01000010">
    <property type="protein sequence ID" value="TFE88283.1"/>
    <property type="molecule type" value="Genomic_DNA"/>
</dbReference>